<dbReference type="RefSeq" id="WP_115480468.1">
    <property type="nucleotide sequence ID" value="NZ_QRCT01000009.1"/>
</dbReference>
<name>A0A371AZG2_9FIRM</name>
<organism evidence="1 2">
    <name type="scientific">Anaerosacchariphilus polymeriproducens</name>
    <dbReference type="NCBI Taxonomy" id="1812858"/>
    <lineage>
        <taxon>Bacteria</taxon>
        <taxon>Bacillati</taxon>
        <taxon>Bacillota</taxon>
        <taxon>Clostridia</taxon>
        <taxon>Lachnospirales</taxon>
        <taxon>Lachnospiraceae</taxon>
        <taxon>Anaerosacchariphilus</taxon>
    </lineage>
</organism>
<keyword evidence="2" id="KW-1185">Reference proteome</keyword>
<comment type="caution">
    <text evidence="1">The sequence shown here is derived from an EMBL/GenBank/DDBJ whole genome shotgun (WGS) entry which is preliminary data.</text>
</comment>
<protein>
    <recommendedName>
        <fullName evidence="3">Spore coat protein</fullName>
    </recommendedName>
</protein>
<evidence type="ECO:0000313" key="1">
    <source>
        <dbReference type="EMBL" id="RDU24984.1"/>
    </source>
</evidence>
<reference evidence="1 2" key="1">
    <citation type="submission" date="2018-07" db="EMBL/GenBank/DDBJ databases">
        <title>Anaerosacharophilus polymeroproducens gen. nov. sp. nov., an anaerobic bacterium isolated from salt field.</title>
        <authorList>
            <person name="Kim W."/>
            <person name="Yang S.-H."/>
            <person name="Oh J."/>
            <person name="Lee J.-H."/>
            <person name="Kwon K.K."/>
        </authorList>
    </citation>
    <scope>NUCLEOTIDE SEQUENCE [LARGE SCALE GENOMIC DNA]</scope>
    <source>
        <strain evidence="1 2">MCWD5</strain>
    </source>
</reference>
<proteinExistence type="predicted"/>
<evidence type="ECO:0008006" key="3">
    <source>
        <dbReference type="Google" id="ProtNLM"/>
    </source>
</evidence>
<dbReference type="OrthoDB" id="1653343at2"/>
<dbReference type="EMBL" id="QRCT01000009">
    <property type="protein sequence ID" value="RDU24984.1"/>
    <property type="molecule type" value="Genomic_DNA"/>
</dbReference>
<sequence>MNSNSEFYFESNKNHNNYELQNIYLIDRMFGDVNGDNIPDTVSMIGKKKENPFYEDIEIIVLDGAIMNQYVIPLYHNYSMSYSPWLFLGSFSGFNAEDIMVSLPVGGSGALTYYYVISFLNNNANIILDPELFMAFANSLEFEIIYMDHYKVLVKSKKLNQSYIIDISDKKDVYEKNVYNENGELIKPLNGFVIDQPHLYPIKFDGNLPYKLEARQEIAGTSHADRLGYIITYWKYSVQGNSWVLDPELFFLMI</sequence>
<accession>A0A371AZG2</accession>
<dbReference type="Proteomes" id="UP000255036">
    <property type="component" value="Unassembled WGS sequence"/>
</dbReference>
<evidence type="ECO:0000313" key="2">
    <source>
        <dbReference type="Proteomes" id="UP000255036"/>
    </source>
</evidence>
<dbReference type="AlphaFoldDB" id="A0A371AZG2"/>
<gene>
    <name evidence="1" type="ORF">DWV06_01790</name>
</gene>